<dbReference type="AlphaFoldDB" id="A0A4Y7TGW7"/>
<keyword evidence="5" id="KW-1185">Reference proteome</keyword>
<dbReference type="Gene3D" id="3.40.50.300">
    <property type="entry name" value="P-loop containing nucleotide triphosphate hydrolases"/>
    <property type="match status" value="1"/>
</dbReference>
<feature type="compositionally biased region" description="Basic and acidic residues" evidence="2">
    <location>
        <begin position="58"/>
        <end position="71"/>
    </location>
</feature>
<name>A0A4Y7TGW7_COPMI</name>
<sequence>MPSSHNHFLQEATFNTIGRDYNYNDHRTTHVSNIYYGGSAKLPLDRLEENVSNGAAHDSAERGADAPKCHPDTRKAVQEDILSWIERGHQDTIPTTLMWLSGPAGSGKTAIAGSICDECLTRGWLAASFFFSAISGGPDRRAKGYLIPTIAYHLLRQKSIPGLRRAILAAIEDDPSVFMSRLDTQLDTLILEPLRQLDLTVNRSAWPKVIVIDGLDECGADTTKKRDVEHERRRFDDHQEILAVLRRASSDPACPFRIIISSRPEPAIRGCFASIPSHSFKQVFLDDKYDPEADIEVFARASLSKVGRDRGLQDDWFADDVPKILAQGASGQFVYVSTALRFVQDPIRPPYEQLQRILQWRSFNDSKPFATLDALYTGILETSPNPSLSAKWIRTIDYFQMNHDWYKKRLLEACPGETEYLLESLRSLVGLITSEGTFAFHFYHKSLLDFLGDPSRSASLHVSDEEVTRFHMDRHYLVLKNKGTQGQITDPSIDNRFRNHFCDSLYLFLDHHRGYEENDVSWWFGQLRYGQESDVLAMYCAIHSTCHWYRCLPACKVWRKAILKCCKTESRLWRLPTRMEALQDRWKQIPYNPNHRNTYPLPH</sequence>
<dbReference type="PANTHER" id="PTHR10039">
    <property type="entry name" value="AMELOGENIN"/>
    <property type="match status" value="1"/>
</dbReference>
<dbReference type="SUPFAM" id="SSF52540">
    <property type="entry name" value="P-loop containing nucleoside triphosphate hydrolases"/>
    <property type="match status" value="1"/>
</dbReference>
<accession>A0A4Y7TGW7</accession>
<evidence type="ECO:0000256" key="2">
    <source>
        <dbReference type="SAM" id="MobiDB-lite"/>
    </source>
</evidence>
<dbReference type="OrthoDB" id="3018304at2759"/>
<keyword evidence="1" id="KW-0677">Repeat</keyword>
<protein>
    <recommendedName>
        <fullName evidence="3">Nephrocystin 3-like N-terminal domain-containing protein</fullName>
    </recommendedName>
</protein>
<comment type="caution">
    <text evidence="4">The sequence shown here is derived from an EMBL/GenBank/DDBJ whole genome shotgun (WGS) entry which is preliminary data.</text>
</comment>
<dbReference type="Proteomes" id="UP000298030">
    <property type="component" value="Unassembled WGS sequence"/>
</dbReference>
<dbReference type="EMBL" id="QPFP01000013">
    <property type="protein sequence ID" value="TEB33214.1"/>
    <property type="molecule type" value="Genomic_DNA"/>
</dbReference>
<feature type="region of interest" description="Disordered" evidence="2">
    <location>
        <begin position="52"/>
        <end position="71"/>
    </location>
</feature>
<dbReference type="InterPro" id="IPR056884">
    <property type="entry name" value="NPHP3-like_N"/>
</dbReference>
<feature type="domain" description="Nephrocystin 3-like N-terminal" evidence="3">
    <location>
        <begin position="81"/>
        <end position="263"/>
    </location>
</feature>
<evidence type="ECO:0000313" key="4">
    <source>
        <dbReference type="EMBL" id="TEB33214.1"/>
    </source>
</evidence>
<dbReference type="Pfam" id="PF24883">
    <property type="entry name" value="NPHP3_N"/>
    <property type="match status" value="1"/>
</dbReference>
<organism evidence="4 5">
    <name type="scientific">Coprinellus micaceus</name>
    <name type="common">Glistening ink-cap mushroom</name>
    <name type="synonym">Coprinus micaceus</name>
    <dbReference type="NCBI Taxonomy" id="71717"/>
    <lineage>
        <taxon>Eukaryota</taxon>
        <taxon>Fungi</taxon>
        <taxon>Dikarya</taxon>
        <taxon>Basidiomycota</taxon>
        <taxon>Agaricomycotina</taxon>
        <taxon>Agaricomycetes</taxon>
        <taxon>Agaricomycetidae</taxon>
        <taxon>Agaricales</taxon>
        <taxon>Agaricineae</taxon>
        <taxon>Psathyrellaceae</taxon>
        <taxon>Coprinellus</taxon>
    </lineage>
</organism>
<gene>
    <name evidence="4" type="ORF">FA13DRAFT_194592</name>
</gene>
<reference evidence="4 5" key="1">
    <citation type="journal article" date="2019" name="Nat. Ecol. Evol.">
        <title>Megaphylogeny resolves global patterns of mushroom evolution.</title>
        <authorList>
            <person name="Varga T."/>
            <person name="Krizsan K."/>
            <person name="Foldi C."/>
            <person name="Dima B."/>
            <person name="Sanchez-Garcia M."/>
            <person name="Sanchez-Ramirez S."/>
            <person name="Szollosi G.J."/>
            <person name="Szarkandi J.G."/>
            <person name="Papp V."/>
            <person name="Albert L."/>
            <person name="Andreopoulos W."/>
            <person name="Angelini C."/>
            <person name="Antonin V."/>
            <person name="Barry K.W."/>
            <person name="Bougher N.L."/>
            <person name="Buchanan P."/>
            <person name="Buyck B."/>
            <person name="Bense V."/>
            <person name="Catcheside P."/>
            <person name="Chovatia M."/>
            <person name="Cooper J."/>
            <person name="Damon W."/>
            <person name="Desjardin D."/>
            <person name="Finy P."/>
            <person name="Geml J."/>
            <person name="Haridas S."/>
            <person name="Hughes K."/>
            <person name="Justo A."/>
            <person name="Karasinski D."/>
            <person name="Kautmanova I."/>
            <person name="Kiss B."/>
            <person name="Kocsube S."/>
            <person name="Kotiranta H."/>
            <person name="LaButti K.M."/>
            <person name="Lechner B.E."/>
            <person name="Liimatainen K."/>
            <person name="Lipzen A."/>
            <person name="Lukacs Z."/>
            <person name="Mihaltcheva S."/>
            <person name="Morgado L.N."/>
            <person name="Niskanen T."/>
            <person name="Noordeloos M.E."/>
            <person name="Ohm R.A."/>
            <person name="Ortiz-Santana B."/>
            <person name="Ovrebo C."/>
            <person name="Racz N."/>
            <person name="Riley R."/>
            <person name="Savchenko A."/>
            <person name="Shiryaev A."/>
            <person name="Soop K."/>
            <person name="Spirin V."/>
            <person name="Szebenyi C."/>
            <person name="Tomsovsky M."/>
            <person name="Tulloss R.E."/>
            <person name="Uehling J."/>
            <person name="Grigoriev I.V."/>
            <person name="Vagvolgyi C."/>
            <person name="Papp T."/>
            <person name="Martin F.M."/>
            <person name="Miettinen O."/>
            <person name="Hibbett D.S."/>
            <person name="Nagy L.G."/>
        </authorList>
    </citation>
    <scope>NUCLEOTIDE SEQUENCE [LARGE SCALE GENOMIC DNA]</scope>
    <source>
        <strain evidence="4 5">FP101781</strain>
    </source>
</reference>
<evidence type="ECO:0000313" key="5">
    <source>
        <dbReference type="Proteomes" id="UP000298030"/>
    </source>
</evidence>
<dbReference type="STRING" id="71717.A0A4Y7TGW7"/>
<proteinExistence type="predicted"/>
<evidence type="ECO:0000259" key="3">
    <source>
        <dbReference type="Pfam" id="PF24883"/>
    </source>
</evidence>
<dbReference type="PANTHER" id="PTHR10039:SF17">
    <property type="entry name" value="FUNGAL STAND N-TERMINAL GOODBYE DOMAIN-CONTAINING PROTEIN-RELATED"/>
    <property type="match status" value="1"/>
</dbReference>
<evidence type="ECO:0000256" key="1">
    <source>
        <dbReference type="ARBA" id="ARBA00022737"/>
    </source>
</evidence>
<dbReference type="InterPro" id="IPR027417">
    <property type="entry name" value="P-loop_NTPase"/>
</dbReference>